<protein>
    <submittedName>
        <fullName evidence="1">Uncharacterized protein</fullName>
    </submittedName>
</protein>
<gene>
    <name evidence="1" type="ordered locus">Palpr_2299</name>
</gene>
<dbReference type="KEGG" id="ppn:Palpr_2299"/>
<sequence length="267" mass="30459">MRKIVLLLFVFVAVLLNAQETFSKEEIKQKTDSILAEGNLLYQYEKVAWVSTDQALALKDIKQKFGGYLIYQSGDSIKAIILEKGQDNCIYEMTYFKDLSIPSKENLVTRKLNDAEKKLQAIKTKLVNDIFTPKYQITCPEGYSLNVELIPYASGYKLYIIPGTSKSGVIPFGNDYIFFADKNGEITSWRKFHSRLIPTMTKYNGETVKGVFHSHLRTEPFISATDICTFKLYAIFSGLKQFQVYSPALSLSFTYDMDKNTIVSEDK</sequence>
<organism evidence="1 2">
    <name type="scientific">Paludibacter propionicigenes (strain DSM 17365 / JCM 13257 / WB4)</name>
    <dbReference type="NCBI Taxonomy" id="694427"/>
    <lineage>
        <taxon>Bacteria</taxon>
        <taxon>Pseudomonadati</taxon>
        <taxon>Bacteroidota</taxon>
        <taxon>Bacteroidia</taxon>
        <taxon>Bacteroidales</taxon>
        <taxon>Paludibacteraceae</taxon>
        <taxon>Paludibacter</taxon>
    </lineage>
</organism>
<dbReference type="AlphaFoldDB" id="E4T6U1"/>
<reference key="1">
    <citation type="submission" date="2010-11" db="EMBL/GenBank/DDBJ databases">
        <title>The complete genome of Paludibacter propionicigenes DSM 17365.</title>
        <authorList>
            <consortium name="US DOE Joint Genome Institute (JGI-PGF)"/>
            <person name="Lucas S."/>
            <person name="Copeland A."/>
            <person name="Lapidus A."/>
            <person name="Bruce D."/>
            <person name="Goodwin L."/>
            <person name="Pitluck S."/>
            <person name="Kyrpides N."/>
            <person name="Mavromatis K."/>
            <person name="Ivanova N."/>
            <person name="Munk A.C."/>
            <person name="Brettin T."/>
            <person name="Detter J.C."/>
            <person name="Han C."/>
            <person name="Tapia R."/>
            <person name="Land M."/>
            <person name="Hauser L."/>
            <person name="Markowitz V."/>
            <person name="Cheng J.-F."/>
            <person name="Hugenholtz P."/>
            <person name="Woyke T."/>
            <person name="Wu D."/>
            <person name="Gronow S."/>
            <person name="Wellnitz S."/>
            <person name="Brambilla E."/>
            <person name="Klenk H.-P."/>
            <person name="Eisen J.A."/>
        </authorList>
    </citation>
    <scope>NUCLEOTIDE SEQUENCE</scope>
    <source>
        <strain>WB4</strain>
    </source>
</reference>
<dbReference type="eggNOG" id="ENOG50318F3">
    <property type="taxonomic scope" value="Bacteria"/>
</dbReference>
<evidence type="ECO:0000313" key="2">
    <source>
        <dbReference type="Proteomes" id="UP000008718"/>
    </source>
</evidence>
<name>E4T6U1_PALPW</name>
<keyword evidence="2" id="KW-1185">Reference proteome</keyword>
<dbReference type="STRING" id="694427.Palpr_2299"/>
<accession>E4T6U1</accession>
<dbReference type="EMBL" id="CP002345">
    <property type="protein sequence ID" value="ADQ80435.1"/>
    <property type="molecule type" value="Genomic_DNA"/>
</dbReference>
<reference evidence="1 2" key="2">
    <citation type="journal article" date="2011" name="Stand. Genomic Sci.">
        <title>Complete genome sequence of Paludibacter propionicigenes type strain (WB4).</title>
        <authorList>
            <person name="Gronow S."/>
            <person name="Munk C."/>
            <person name="Lapidus A."/>
            <person name="Nolan M."/>
            <person name="Lucas S."/>
            <person name="Hammon N."/>
            <person name="Deshpande S."/>
            <person name="Cheng J.F."/>
            <person name="Tapia R."/>
            <person name="Han C."/>
            <person name="Goodwin L."/>
            <person name="Pitluck S."/>
            <person name="Liolios K."/>
            <person name="Ivanova N."/>
            <person name="Mavromatis K."/>
            <person name="Mikhailova N."/>
            <person name="Pati A."/>
            <person name="Chen A."/>
            <person name="Palaniappan K."/>
            <person name="Land M."/>
            <person name="Hauser L."/>
            <person name="Chang Y.J."/>
            <person name="Jeffries C.D."/>
            <person name="Brambilla E."/>
            <person name="Rohde M."/>
            <person name="Goker M."/>
            <person name="Detter J.C."/>
            <person name="Woyke T."/>
            <person name="Bristow J."/>
            <person name="Eisen J.A."/>
            <person name="Markowitz V."/>
            <person name="Hugenholtz P."/>
            <person name="Kyrpides N.C."/>
            <person name="Klenk H.P."/>
        </authorList>
    </citation>
    <scope>NUCLEOTIDE SEQUENCE [LARGE SCALE GENOMIC DNA]</scope>
    <source>
        <strain evidence="2">DSM 17365 / JCM 13257 / WB4</strain>
    </source>
</reference>
<dbReference type="HOGENOM" id="CLU_086348_0_0_10"/>
<proteinExistence type="predicted"/>
<dbReference type="RefSeq" id="WP_013445804.1">
    <property type="nucleotide sequence ID" value="NC_014734.1"/>
</dbReference>
<dbReference type="OrthoDB" id="1075024at2"/>
<dbReference type="Proteomes" id="UP000008718">
    <property type="component" value="Chromosome"/>
</dbReference>
<evidence type="ECO:0000313" key="1">
    <source>
        <dbReference type="EMBL" id="ADQ80435.1"/>
    </source>
</evidence>